<sequence>MEDHQSGNGLMAGIIVGAFVGAAAATVALRRRFPAGPGSDERALELPPPDDATLATARTEAAAIVARLRSAFPNLTQIEEE</sequence>
<dbReference type="KEGG" id="rca:Rcas_2769"/>
<dbReference type="AlphaFoldDB" id="A7NMR9"/>
<name>A7NMR9_ROSCS</name>
<feature type="transmembrane region" description="Helical" evidence="1">
    <location>
        <begin position="6"/>
        <end position="29"/>
    </location>
</feature>
<organism evidence="2 3">
    <name type="scientific">Roseiflexus castenholzii (strain DSM 13941 / HLO8)</name>
    <dbReference type="NCBI Taxonomy" id="383372"/>
    <lineage>
        <taxon>Bacteria</taxon>
        <taxon>Bacillati</taxon>
        <taxon>Chloroflexota</taxon>
        <taxon>Chloroflexia</taxon>
        <taxon>Chloroflexales</taxon>
        <taxon>Roseiflexineae</taxon>
        <taxon>Roseiflexaceae</taxon>
        <taxon>Roseiflexus</taxon>
    </lineage>
</organism>
<gene>
    <name evidence="2" type="ordered locus">Rcas_2769</name>
</gene>
<protein>
    <submittedName>
        <fullName evidence="2">Uncharacterized protein</fullName>
    </submittedName>
</protein>
<keyword evidence="1" id="KW-1133">Transmembrane helix</keyword>
<proteinExistence type="predicted"/>
<evidence type="ECO:0000313" key="3">
    <source>
        <dbReference type="Proteomes" id="UP000000263"/>
    </source>
</evidence>
<keyword evidence="3" id="KW-1185">Reference proteome</keyword>
<dbReference type="HOGENOM" id="CLU_2571720_0_0_0"/>
<dbReference type="EMBL" id="CP000804">
    <property type="protein sequence ID" value="ABU58840.1"/>
    <property type="molecule type" value="Genomic_DNA"/>
</dbReference>
<dbReference type="Proteomes" id="UP000000263">
    <property type="component" value="Chromosome"/>
</dbReference>
<dbReference type="STRING" id="383372.Rcas_2769"/>
<dbReference type="RefSeq" id="WP_012121264.1">
    <property type="nucleotide sequence ID" value="NC_009767.1"/>
</dbReference>
<reference evidence="2 3" key="1">
    <citation type="submission" date="2007-08" db="EMBL/GenBank/DDBJ databases">
        <title>Complete sequence of Roseiflexus castenholzii DSM 13941.</title>
        <authorList>
            <consortium name="US DOE Joint Genome Institute"/>
            <person name="Copeland A."/>
            <person name="Lucas S."/>
            <person name="Lapidus A."/>
            <person name="Barry K."/>
            <person name="Glavina del Rio T."/>
            <person name="Dalin E."/>
            <person name="Tice H."/>
            <person name="Pitluck S."/>
            <person name="Thompson L.S."/>
            <person name="Brettin T."/>
            <person name="Bruce D."/>
            <person name="Detter J.C."/>
            <person name="Han C."/>
            <person name="Tapia R."/>
            <person name="Schmutz J."/>
            <person name="Larimer F."/>
            <person name="Land M."/>
            <person name="Hauser L."/>
            <person name="Kyrpides N."/>
            <person name="Mikhailova N."/>
            <person name="Bryant D.A."/>
            <person name="Hanada S."/>
            <person name="Tsukatani Y."/>
            <person name="Richardson P."/>
        </authorList>
    </citation>
    <scope>NUCLEOTIDE SEQUENCE [LARGE SCALE GENOMIC DNA]</scope>
    <source>
        <strain evidence="3">DSM 13941 / HLO8</strain>
    </source>
</reference>
<evidence type="ECO:0000313" key="2">
    <source>
        <dbReference type="EMBL" id="ABU58840.1"/>
    </source>
</evidence>
<keyword evidence="1" id="KW-0472">Membrane</keyword>
<evidence type="ECO:0000256" key="1">
    <source>
        <dbReference type="SAM" id="Phobius"/>
    </source>
</evidence>
<keyword evidence="1" id="KW-0812">Transmembrane</keyword>
<accession>A7NMR9</accession>